<dbReference type="AlphaFoldDB" id="A0AAV6UX03"/>
<accession>A0AAV6UX03</accession>
<dbReference type="EMBL" id="JAFNEN010000258">
    <property type="protein sequence ID" value="KAG8187831.1"/>
    <property type="molecule type" value="Genomic_DNA"/>
</dbReference>
<keyword evidence="3" id="KW-1185">Reference proteome</keyword>
<reference evidence="2 3" key="1">
    <citation type="journal article" date="2022" name="Nat. Ecol. Evol.">
        <title>A masculinizing supergene underlies an exaggerated male reproductive morph in a spider.</title>
        <authorList>
            <person name="Hendrickx F."/>
            <person name="De Corte Z."/>
            <person name="Sonet G."/>
            <person name="Van Belleghem S.M."/>
            <person name="Kostlbacher S."/>
            <person name="Vangestel C."/>
        </authorList>
    </citation>
    <scope>NUCLEOTIDE SEQUENCE [LARGE SCALE GENOMIC DNA]</scope>
    <source>
        <strain evidence="2">W744_W776</strain>
    </source>
</reference>
<evidence type="ECO:0000313" key="3">
    <source>
        <dbReference type="Proteomes" id="UP000827092"/>
    </source>
</evidence>
<dbReference type="Proteomes" id="UP000827092">
    <property type="component" value="Unassembled WGS sequence"/>
</dbReference>
<name>A0AAV6UX03_9ARAC</name>
<proteinExistence type="predicted"/>
<protein>
    <submittedName>
        <fullName evidence="2">Uncharacterized protein</fullName>
    </submittedName>
</protein>
<feature type="region of interest" description="Disordered" evidence="1">
    <location>
        <begin position="1"/>
        <end position="39"/>
    </location>
</feature>
<gene>
    <name evidence="2" type="ORF">JTE90_001205</name>
</gene>
<evidence type="ECO:0000256" key="1">
    <source>
        <dbReference type="SAM" id="MobiDB-lite"/>
    </source>
</evidence>
<organism evidence="2 3">
    <name type="scientific">Oedothorax gibbosus</name>
    <dbReference type="NCBI Taxonomy" id="931172"/>
    <lineage>
        <taxon>Eukaryota</taxon>
        <taxon>Metazoa</taxon>
        <taxon>Ecdysozoa</taxon>
        <taxon>Arthropoda</taxon>
        <taxon>Chelicerata</taxon>
        <taxon>Arachnida</taxon>
        <taxon>Araneae</taxon>
        <taxon>Araneomorphae</taxon>
        <taxon>Entelegynae</taxon>
        <taxon>Araneoidea</taxon>
        <taxon>Linyphiidae</taxon>
        <taxon>Erigoninae</taxon>
        <taxon>Oedothorax</taxon>
    </lineage>
</organism>
<comment type="caution">
    <text evidence="2">The sequence shown here is derived from an EMBL/GenBank/DDBJ whole genome shotgun (WGS) entry which is preliminary data.</text>
</comment>
<sequence length="170" mass="18929">MLPDQDTNTHKSKHHISSSPPPKSPLLEEQDEDIPSKKGFSRTLEINEFRVGLLKTRVLRSPQNPFSCHIHSPSSASSTRLLGHPPFLLSNKSKFALKNGNKFPEVPLEINEFRVGAVEDKGSPVPSTSLLVSHSFSIIGLIHTSPRPPSFSYFPTSPRDEENDLLFFTC</sequence>
<evidence type="ECO:0000313" key="2">
    <source>
        <dbReference type="EMBL" id="KAG8187831.1"/>
    </source>
</evidence>